<keyword evidence="6" id="KW-0472">Membrane</keyword>
<dbReference type="eggNOG" id="COG2911">
    <property type="taxonomic scope" value="Bacteria"/>
</dbReference>
<evidence type="ECO:0000256" key="5">
    <source>
        <dbReference type="SAM" id="MobiDB-lite"/>
    </source>
</evidence>
<keyword evidence="9" id="KW-1185">Reference proteome</keyword>
<evidence type="ECO:0000313" key="8">
    <source>
        <dbReference type="EMBL" id="KRK80309.1"/>
    </source>
</evidence>
<dbReference type="PROSITE" id="PS50847">
    <property type="entry name" value="GRAM_POS_ANCHORING"/>
    <property type="match status" value="1"/>
</dbReference>
<sequence length="1132" mass="117416">MGVGTSLKHEIVVKADTTDDTSAAVTNASSTSTTNTSSTTQTNTNSTDTTTSKDSSPSTAPTVATKDATTTTVQSTPVSQASSTVVAPLASAPSTVTTTASTPVTTTATLPVSTTSALTPVTATTASDSTPVAPTAPVTAPAATTVTQPTTQAPASSVASTANDFLWDTDDTNLTASVTGINGDYTEVNIPSTVNLNSKNYNVTSVGSNAFVGNTNITSVTINDGLQTIGDGAFAYIPNLTTVDMSKNTTLTTIGNDAFTSSKVSTVDIPSSVTSIGDDAFAYNSNLSTVNLDPSLTTIGKEAFADDTKLTTLTLPSSVQTIGDSAFTSDTGITEVNFGSNSQLKTIGDNAFAYNVSLNDITLPDSLASVGDGAFLSDIGLGSVKLGSGLTSVGNNAFLYDNKLTDLDLSNATSLTTIGSGAFEYAGVTGKLSFPDSLTSVGEQAFAGDNITGVTFGKNLQTIGNTAFAFNNISGAVEFPATTTNIGSEAFLGNQISTLKLDGSQTKVQDSAFKYNRITSVSAPEFTISGVPATDQVATIFTDPAHNVISDLFDLNADGFTEENLNVNDLTNGVTYSYVNGIGTFNIPTGTNSFTFNWNMTNGYSGQYNVVLNNPDIKAVDSQVMAGSDWNPQDNFVSAQLQNGDKLNLNDLTVSVVDSSNKVIDTVDTSTPGTYKVTYSYGNDSTTVTVAVMKKDGTYNIIGSSDSDYSGVSQTPDYSKYAVELSDGTTYTLQSGDLVVAGDDSKDAGTYMVTLSQQGIDNISKLPQSNLYNWSGNIDDTATYTINKANVTITADSVSKYAGETDPALTATFTGPATLLNHDDLQYTVERVAGDDVGEYPISISYNANPNYNVTVVNGTFEVLPSKSSLAGSDYTMYIGDPAPTVSDFKASATDENGNPEAVILDLSKADYSKAGDYEVGLSTADGQKKTVVLHVLSKNDSGGGTTTTPTDPSKPTTPSKPEPPVDPDEPSTPTEPDDPEPENPDVPAEPEEPSQPDKPTTPIIPELPNGSTDSSDQNNVTVQKPSKPINQGTSENEVQKKSQSIINGDSGNTAKVLPAKASAGNIVVLSSSQQVALPSMQASKSQASWEYPAQSGRLPQTGSSNGMLTCLAGIVIAVLGLLGIDIKKRKI</sequence>
<keyword evidence="6" id="KW-0812">Transmembrane</keyword>
<dbReference type="PANTHER" id="PTHR45661">
    <property type="entry name" value="SURFACE ANTIGEN"/>
    <property type="match status" value="1"/>
</dbReference>
<comment type="caution">
    <text evidence="8">The sequence shown here is derived from an EMBL/GenBank/DDBJ whole genome shotgun (WGS) entry which is preliminary data.</text>
</comment>
<dbReference type="Gene3D" id="3.80.10.10">
    <property type="entry name" value="Ribonuclease Inhibitor"/>
    <property type="match status" value="4"/>
</dbReference>
<dbReference type="InterPro" id="IPR019931">
    <property type="entry name" value="LPXTG_anchor"/>
</dbReference>
<feature type="domain" description="Gram-positive cocci surface proteins LPxTG" evidence="7">
    <location>
        <begin position="1099"/>
        <end position="1132"/>
    </location>
</feature>
<dbReference type="STRING" id="1423775.FD03_GL002224"/>
<feature type="region of interest" description="Disordered" evidence="5">
    <location>
        <begin position="125"/>
        <end position="157"/>
    </location>
</feature>
<feature type="compositionally biased region" description="Low complexity" evidence="5">
    <location>
        <begin position="947"/>
        <end position="958"/>
    </location>
</feature>
<dbReference type="eggNOG" id="COG5492">
    <property type="taxonomic scope" value="Bacteria"/>
</dbReference>
<reference evidence="8 9" key="1">
    <citation type="journal article" date="2015" name="Genome Announc.">
        <title>Expanding the biotechnology potential of lactobacilli through comparative genomics of 213 strains and associated genera.</title>
        <authorList>
            <person name="Sun Z."/>
            <person name="Harris H.M."/>
            <person name="McCann A."/>
            <person name="Guo C."/>
            <person name="Argimon S."/>
            <person name="Zhang W."/>
            <person name="Yang X."/>
            <person name="Jeffery I.B."/>
            <person name="Cooney J.C."/>
            <person name="Kagawa T.F."/>
            <person name="Liu W."/>
            <person name="Song Y."/>
            <person name="Salvetti E."/>
            <person name="Wrobel A."/>
            <person name="Rasinkangas P."/>
            <person name="Parkhill J."/>
            <person name="Rea M.C."/>
            <person name="O'Sullivan O."/>
            <person name="Ritari J."/>
            <person name="Douillard F.P."/>
            <person name="Paul Ross R."/>
            <person name="Yang R."/>
            <person name="Briner A.E."/>
            <person name="Felis G.E."/>
            <person name="de Vos W.M."/>
            <person name="Barrangou R."/>
            <person name="Klaenhammer T.R."/>
            <person name="Caufield P.W."/>
            <person name="Cui Y."/>
            <person name="Zhang H."/>
            <person name="O'Toole P.W."/>
        </authorList>
    </citation>
    <scope>NUCLEOTIDE SEQUENCE [LARGE SCALE GENOMIC DNA]</scope>
    <source>
        <strain evidence="8 9">DSM 19682</strain>
    </source>
</reference>
<keyword evidence="1" id="KW-0134">Cell wall</keyword>
<feature type="transmembrane region" description="Helical" evidence="6">
    <location>
        <begin position="1107"/>
        <end position="1125"/>
    </location>
</feature>
<feature type="compositionally biased region" description="Low complexity" evidence="5">
    <location>
        <begin position="20"/>
        <end position="102"/>
    </location>
</feature>
<dbReference type="InterPro" id="IPR032675">
    <property type="entry name" value="LRR_dom_sf"/>
</dbReference>
<gene>
    <name evidence="8" type="ORF">FD03_GL002224</name>
</gene>
<feature type="region of interest" description="Disordered" evidence="5">
    <location>
        <begin position="938"/>
        <end position="1053"/>
    </location>
</feature>
<keyword evidence="6" id="KW-1133">Transmembrane helix</keyword>
<dbReference type="InterPro" id="IPR041277">
    <property type="entry name" value="MBG_Lactobacillales"/>
</dbReference>
<accession>A0A0R1K9P6</accession>
<name>A0A0R1K9P6_9LACO</name>
<dbReference type="InterPro" id="IPR041286">
    <property type="entry name" value="MBG_2"/>
</dbReference>
<dbReference type="EMBL" id="AZDZ01000004">
    <property type="protein sequence ID" value="KRK80309.1"/>
    <property type="molecule type" value="Genomic_DNA"/>
</dbReference>
<feature type="compositionally biased region" description="Polar residues" evidence="5">
    <location>
        <begin position="1010"/>
        <end position="1053"/>
    </location>
</feature>
<dbReference type="Gene3D" id="3.10.430.110">
    <property type="match status" value="1"/>
</dbReference>
<evidence type="ECO:0000313" key="9">
    <source>
        <dbReference type="Proteomes" id="UP000051248"/>
    </source>
</evidence>
<dbReference type="InterPro" id="IPR053139">
    <property type="entry name" value="Surface_bspA-like"/>
</dbReference>
<dbReference type="Gene3D" id="2.60.40.10">
    <property type="entry name" value="Immunoglobulins"/>
    <property type="match status" value="1"/>
</dbReference>
<evidence type="ECO:0000256" key="3">
    <source>
        <dbReference type="ARBA" id="ARBA00022729"/>
    </source>
</evidence>
<dbReference type="NCBIfam" id="TIGR01167">
    <property type="entry name" value="LPXTG_anchor"/>
    <property type="match status" value="1"/>
</dbReference>
<feature type="compositionally biased region" description="Acidic residues" evidence="5">
    <location>
        <begin position="966"/>
        <end position="995"/>
    </location>
</feature>
<feature type="region of interest" description="Disordered" evidence="5">
    <location>
        <begin position="16"/>
        <end position="102"/>
    </location>
</feature>
<evidence type="ECO:0000259" key="7">
    <source>
        <dbReference type="PROSITE" id="PS50847"/>
    </source>
</evidence>
<keyword evidence="2" id="KW-0964">Secreted</keyword>
<proteinExistence type="predicted"/>
<dbReference type="Pfam" id="PF18676">
    <property type="entry name" value="MBG_2"/>
    <property type="match status" value="1"/>
</dbReference>
<evidence type="ECO:0000256" key="1">
    <source>
        <dbReference type="ARBA" id="ARBA00022512"/>
    </source>
</evidence>
<dbReference type="InterPro" id="IPR013783">
    <property type="entry name" value="Ig-like_fold"/>
</dbReference>
<dbReference type="Proteomes" id="UP000051248">
    <property type="component" value="Unassembled WGS sequence"/>
</dbReference>
<dbReference type="Pfam" id="PF13306">
    <property type="entry name" value="LRR_5"/>
    <property type="match status" value="2"/>
</dbReference>
<evidence type="ECO:0000256" key="4">
    <source>
        <dbReference type="ARBA" id="ARBA00023088"/>
    </source>
</evidence>
<protein>
    <submittedName>
        <fullName evidence="8">Adhesion exoprotein</fullName>
    </submittedName>
</protein>
<dbReference type="InterPro" id="IPR022038">
    <property type="entry name" value="Ig-like_bact"/>
</dbReference>
<evidence type="ECO:0000256" key="6">
    <source>
        <dbReference type="SAM" id="Phobius"/>
    </source>
</evidence>
<dbReference type="PATRIC" id="fig|1423775.4.peg.2262"/>
<organism evidence="8 9">
    <name type="scientific">Companilactobacillus nodensis DSM 19682 = JCM 14932 = NBRC 107160</name>
    <dbReference type="NCBI Taxonomy" id="1423775"/>
    <lineage>
        <taxon>Bacteria</taxon>
        <taxon>Bacillati</taxon>
        <taxon>Bacillota</taxon>
        <taxon>Bacilli</taxon>
        <taxon>Lactobacillales</taxon>
        <taxon>Lactobacillaceae</taxon>
        <taxon>Companilactobacillus</taxon>
    </lineage>
</organism>
<keyword evidence="4" id="KW-0572">Peptidoglycan-anchor</keyword>
<dbReference type="SUPFAM" id="SSF52058">
    <property type="entry name" value="L domain-like"/>
    <property type="match status" value="1"/>
</dbReference>
<dbReference type="AlphaFoldDB" id="A0A0R1K9P6"/>
<feature type="compositionally biased region" description="Low complexity" evidence="5">
    <location>
        <begin position="125"/>
        <end position="155"/>
    </location>
</feature>
<dbReference type="Pfam" id="PF07523">
    <property type="entry name" value="Big_3"/>
    <property type="match status" value="1"/>
</dbReference>
<dbReference type="PANTHER" id="PTHR45661:SF3">
    <property type="entry name" value="IG-LIKE DOMAIN-CONTAINING PROTEIN"/>
    <property type="match status" value="1"/>
</dbReference>
<dbReference type="InterPro" id="IPR026906">
    <property type="entry name" value="LRR_5"/>
</dbReference>
<dbReference type="eggNOG" id="COG3087">
    <property type="taxonomic scope" value="Bacteria"/>
</dbReference>
<evidence type="ECO:0000256" key="2">
    <source>
        <dbReference type="ARBA" id="ARBA00022525"/>
    </source>
</evidence>
<keyword evidence="3" id="KW-0732">Signal</keyword>
<dbReference type="Pfam" id="PF17883">
    <property type="entry name" value="MBG"/>
    <property type="match status" value="1"/>
</dbReference>